<name>A0A6M3XBK2_9ZZZZ</name>
<proteinExistence type="predicted"/>
<evidence type="ECO:0000313" key="2">
    <source>
        <dbReference type="EMBL" id="QJH95146.1"/>
    </source>
</evidence>
<organism evidence="2">
    <name type="scientific">viral metagenome</name>
    <dbReference type="NCBI Taxonomy" id="1070528"/>
    <lineage>
        <taxon>unclassified sequences</taxon>
        <taxon>metagenomes</taxon>
        <taxon>organismal metagenomes</taxon>
    </lineage>
</organism>
<sequence length="46" mass="5771">MRICRSMVVRFSWKPHRLTLKSNPAIYHWLWYTFSFDRRVKNANEK</sequence>
<protein>
    <submittedName>
        <fullName evidence="2">Uncharacterized protein</fullName>
    </submittedName>
</protein>
<dbReference type="AlphaFoldDB" id="A0A6M3XBK2"/>
<dbReference type="EMBL" id="MT144613">
    <property type="protein sequence ID" value="QJH95146.1"/>
    <property type="molecule type" value="Genomic_DNA"/>
</dbReference>
<accession>A0A6M3XBK2</accession>
<dbReference type="EMBL" id="MT142534">
    <property type="protein sequence ID" value="QJA84770.1"/>
    <property type="molecule type" value="Genomic_DNA"/>
</dbReference>
<evidence type="ECO:0000313" key="1">
    <source>
        <dbReference type="EMBL" id="QJA84770.1"/>
    </source>
</evidence>
<reference evidence="2" key="1">
    <citation type="submission" date="2020-03" db="EMBL/GenBank/DDBJ databases">
        <title>The deep terrestrial virosphere.</title>
        <authorList>
            <person name="Holmfeldt K."/>
            <person name="Nilsson E."/>
            <person name="Simone D."/>
            <person name="Lopez-Fernandez M."/>
            <person name="Wu X."/>
            <person name="de Brujin I."/>
            <person name="Lundin D."/>
            <person name="Andersson A."/>
            <person name="Bertilsson S."/>
            <person name="Dopson M."/>
        </authorList>
    </citation>
    <scope>NUCLEOTIDE SEQUENCE</scope>
    <source>
        <strain evidence="1">MM415A00170</strain>
        <strain evidence="2">TM448B00346</strain>
    </source>
</reference>
<gene>
    <name evidence="1" type="ORF">MM415A00170_0034</name>
    <name evidence="2" type="ORF">TM448B00346_0044</name>
</gene>